<accession>A0AAE3QW76</accession>
<dbReference type="PANTHER" id="PTHR36459">
    <property type="entry name" value="ORF"/>
    <property type="match status" value="1"/>
</dbReference>
<keyword evidence="4" id="KW-1185">Reference proteome</keyword>
<proteinExistence type="predicted"/>
<comment type="caution">
    <text evidence="3">The sequence shown here is derived from an EMBL/GenBank/DDBJ whole genome shotgun (WGS) entry which is preliminary data.</text>
</comment>
<reference evidence="3" key="1">
    <citation type="submission" date="2023-05" db="EMBL/GenBank/DDBJ databases">
        <authorList>
            <person name="Zhang X."/>
        </authorList>
    </citation>
    <scope>NUCLEOTIDE SEQUENCE</scope>
    <source>
        <strain evidence="3">BD1B2-1</strain>
    </source>
</reference>
<keyword evidence="1" id="KW-0472">Membrane</keyword>
<dbReference type="RefSeq" id="WP_314508623.1">
    <property type="nucleotide sequence ID" value="NZ_JASJOU010000001.1"/>
</dbReference>
<dbReference type="GO" id="GO:0006629">
    <property type="term" value="P:lipid metabolic process"/>
    <property type="evidence" value="ECO:0007669"/>
    <property type="project" value="InterPro"/>
</dbReference>
<protein>
    <submittedName>
        <fullName evidence="3">Fatty acid desaturase</fullName>
    </submittedName>
</protein>
<dbReference type="AlphaFoldDB" id="A0AAE3QW76"/>
<dbReference type="InterPro" id="IPR005804">
    <property type="entry name" value="FA_desaturase_dom"/>
</dbReference>
<gene>
    <name evidence="3" type="ORF">QNI22_00440</name>
</gene>
<evidence type="ECO:0000313" key="4">
    <source>
        <dbReference type="Proteomes" id="UP001232063"/>
    </source>
</evidence>
<feature type="transmembrane region" description="Helical" evidence="1">
    <location>
        <begin position="155"/>
        <end position="171"/>
    </location>
</feature>
<dbReference type="PANTHER" id="PTHR36459:SF1">
    <property type="entry name" value="FATTY ACID DESATURASE DOMAIN-CONTAINING PROTEIN-RELATED"/>
    <property type="match status" value="1"/>
</dbReference>
<feature type="transmembrane region" description="Helical" evidence="1">
    <location>
        <begin position="192"/>
        <end position="218"/>
    </location>
</feature>
<feature type="transmembrane region" description="Helical" evidence="1">
    <location>
        <begin position="37"/>
        <end position="57"/>
    </location>
</feature>
<dbReference type="Proteomes" id="UP001232063">
    <property type="component" value="Unassembled WGS sequence"/>
</dbReference>
<sequence>MRTLTNLNDPIFIPKDNYTLLDRFFLRLLADERNLPFAYLTLNISLTLIPVGILLFMPFITGWVWWSLVVVYYYFCHIRYKGPFGLMLHCVSHRPLFKKEYNWLNHYLPWVVAPFFGQSPETYFSHHIGMHHSENNLEDDKSSTMFYQRDSLRSFLKYLANFLFLGIFELVDYFKQKKRRSLMRRAITGEAVFFILCIGLWFVRWQAVVVVFIIPFLVTRIIQMIGNWTQHAFLDAADPGNPFKNSVTCINTKYNKKCWNDGYHASHHFRPAMHWTEHPTFFLKNLDKYSANQAIVFENIEFLGIFSLLMRKRYDKLATYFVNVNNAFSSDDEVIALLKERTQRIPLPVSA</sequence>
<dbReference type="EMBL" id="JASJOU010000001">
    <property type="protein sequence ID" value="MDJ1499086.1"/>
    <property type="molecule type" value="Genomic_DNA"/>
</dbReference>
<evidence type="ECO:0000259" key="2">
    <source>
        <dbReference type="Pfam" id="PF00487"/>
    </source>
</evidence>
<evidence type="ECO:0000256" key="1">
    <source>
        <dbReference type="SAM" id="Phobius"/>
    </source>
</evidence>
<evidence type="ECO:0000313" key="3">
    <source>
        <dbReference type="EMBL" id="MDJ1499086.1"/>
    </source>
</evidence>
<organism evidence="3 4">
    <name type="scientific">Xanthocytophaga agilis</name>
    <dbReference type="NCBI Taxonomy" id="3048010"/>
    <lineage>
        <taxon>Bacteria</taxon>
        <taxon>Pseudomonadati</taxon>
        <taxon>Bacteroidota</taxon>
        <taxon>Cytophagia</taxon>
        <taxon>Cytophagales</taxon>
        <taxon>Rhodocytophagaceae</taxon>
        <taxon>Xanthocytophaga</taxon>
    </lineage>
</organism>
<name>A0AAE3QW76_9BACT</name>
<feature type="domain" description="Fatty acid desaturase" evidence="2">
    <location>
        <begin position="65"/>
        <end position="284"/>
    </location>
</feature>
<keyword evidence="1" id="KW-0812">Transmembrane</keyword>
<dbReference type="Pfam" id="PF00487">
    <property type="entry name" value="FA_desaturase"/>
    <property type="match status" value="1"/>
</dbReference>
<keyword evidence="1" id="KW-1133">Transmembrane helix</keyword>